<evidence type="ECO:0000313" key="3">
    <source>
        <dbReference type="EMBL" id="MFC4127210.1"/>
    </source>
</evidence>
<dbReference type="Proteomes" id="UP001595767">
    <property type="component" value="Unassembled WGS sequence"/>
</dbReference>
<name>A0ABV8L950_9NOCA</name>
<dbReference type="CDD" id="cd01830">
    <property type="entry name" value="XynE_like"/>
    <property type="match status" value="1"/>
</dbReference>
<organism evidence="3 4">
    <name type="scientific">Nocardia rhizosphaerae</name>
    <dbReference type="NCBI Taxonomy" id="1691571"/>
    <lineage>
        <taxon>Bacteria</taxon>
        <taxon>Bacillati</taxon>
        <taxon>Actinomycetota</taxon>
        <taxon>Actinomycetes</taxon>
        <taxon>Mycobacteriales</taxon>
        <taxon>Nocardiaceae</taxon>
        <taxon>Nocardia</taxon>
    </lineage>
</organism>
<evidence type="ECO:0000259" key="2">
    <source>
        <dbReference type="Pfam" id="PF13472"/>
    </source>
</evidence>
<feature type="domain" description="SGNH hydrolase-type esterase" evidence="2">
    <location>
        <begin position="213"/>
        <end position="408"/>
    </location>
</feature>
<reference evidence="4" key="1">
    <citation type="journal article" date="2019" name="Int. J. Syst. Evol. Microbiol.">
        <title>The Global Catalogue of Microorganisms (GCM) 10K type strain sequencing project: providing services to taxonomists for standard genome sequencing and annotation.</title>
        <authorList>
            <consortium name="The Broad Institute Genomics Platform"/>
            <consortium name="The Broad Institute Genome Sequencing Center for Infectious Disease"/>
            <person name="Wu L."/>
            <person name="Ma J."/>
        </authorList>
    </citation>
    <scope>NUCLEOTIDE SEQUENCE [LARGE SCALE GENOMIC DNA]</scope>
    <source>
        <strain evidence="4">CGMCC 4.7204</strain>
    </source>
</reference>
<proteinExistence type="predicted"/>
<gene>
    <name evidence="3" type="ORF">ACFOW8_19955</name>
</gene>
<dbReference type="PANTHER" id="PTHR43784">
    <property type="entry name" value="GDSL-LIKE LIPASE/ACYLHYDROLASE, PUTATIVE (AFU_ORTHOLOGUE AFUA_2G00820)-RELATED"/>
    <property type="match status" value="1"/>
</dbReference>
<dbReference type="RefSeq" id="WP_378552448.1">
    <property type="nucleotide sequence ID" value="NZ_JBHSBA010000011.1"/>
</dbReference>
<keyword evidence="4" id="KW-1185">Reference proteome</keyword>
<dbReference type="SUPFAM" id="SSF52266">
    <property type="entry name" value="SGNH hydrolase"/>
    <property type="match status" value="1"/>
</dbReference>
<dbReference type="EMBL" id="JBHSBA010000011">
    <property type="protein sequence ID" value="MFC4127210.1"/>
    <property type="molecule type" value="Genomic_DNA"/>
</dbReference>
<comment type="caution">
    <text evidence="3">The sequence shown here is derived from an EMBL/GenBank/DDBJ whole genome shotgun (WGS) entry which is preliminary data.</text>
</comment>
<dbReference type="GO" id="GO:0016787">
    <property type="term" value="F:hydrolase activity"/>
    <property type="evidence" value="ECO:0007669"/>
    <property type="project" value="UniProtKB-KW"/>
</dbReference>
<feature type="signal peptide" evidence="1">
    <location>
        <begin position="1"/>
        <end position="21"/>
    </location>
</feature>
<dbReference type="PANTHER" id="PTHR43784:SF2">
    <property type="entry name" value="GDSL-LIKE LIPASE_ACYLHYDROLASE, PUTATIVE (AFU_ORTHOLOGUE AFUA_2G00820)-RELATED"/>
    <property type="match status" value="1"/>
</dbReference>
<dbReference type="InterPro" id="IPR036514">
    <property type="entry name" value="SGNH_hydro_sf"/>
</dbReference>
<feature type="chain" id="PRO_5045691731" evidence="1">
    <location>
        <begin position="22"/>
        <end position="418"/>
    </location>
</feature>
<dbReference type="InterPro" id="IPR053140">
    <property type="entry name" value="GDSL_Rv0518-like"/>
</dbReference>
<evidence type="ECO:0000313" key="4">
    <source>
        <dbReference type="Proteomes" id="UP001595767"/>
    </source>
</evidence>
<protein>
    <submittedName>
        <fullName evidence="3">SGNH/GDSL hydrolase family protein</fullName>
    </submittedName>
</protein>
<dbReference type="InterPro" id="IPR013830">
    <property type="entry name" value="SGNH_hydro"/>
</dbReference>
<keyword evidence="1" id="KW-0732">Signal</keyword>
<dbReference type="PROSITE" id="PS51257">
    <property type="entry name" value="PROKAR_LIPOPROTEIN"/>
    <property type="match status" value="1"/>
</dbReference>
<accession>A0ABV8L950</accession>
<evidence type="ECO:0000256" key="1">
    <source>
        <dbReference type="SAM" id="SignalP"/>
    </source>
</evidence>
<dbReference type="Pfam" id="PF13472">
    <property type="entry name" value="Lipase_GDSL_2"/>
    <property type="match status" value="1"/>
</dbReference>
<dbReference type="Gene3D" id="3.40.50.1110">
    <property type="entry name" value="SGNH hydrolase"/>
    <property type="match status" value="1"/>
</dbReference>
<keyword evidence="3" id="KW-0378">Hydrolase</keyword>
<sequence>MSTWKKILIMTVATTAAVAVAACVNNTETTPAETGTWSTAWSVPMQRASIGFEPNWSLEGFADQTVRQVVRVTGGGTSARITLSNRYGTGELRIAAATIARSDGGARVDSHTLRPLRFGGTDAVSIAPGAEITSDAADLLLAPFESATVTLYLAAPTGPATFHAQGYASTYRAAGNHADAVADDAFTDTTHSWYFLADVEMTGGAATEGAVVAYGDSITDGFGSDNDANNRYPDQLAARLAATGTPRVVLNGGIGGNMILSDSPWFGESAVHRFERDVLTKRGVRTVLLFGGLNDIGFSEVDLPTYKPNPNVTVPQLIEAYRELIDRAHRAGIRVVGATLLPMKGAEYYTETSAAKIRELNEWIRTSGEYDAVVDFHAAVVDPADPERLNPAFDSGDHKHPNAAGYRAMAAAIDPATV</sequence>